<keyword evidence="2" id="KW-1185">Reference proteome</keyword>
<protein>
    <recommendedName>
        <fullName evidence="3">GNAT family N-acetyltransferase</fullName>
    </recommendedName>
</protein>
<accession>D3R0Q2</accession>
<name>D3R0Q2_MAGIU</name>
<dbReference type="STRING" id="699246.HMPREF0868_0423"/>
<reference evidence="2" key="1">
    <citation type="submission" date="2009-12" db="EMBL/GenBank/DDBJ databases">
        <title>Sequence of Clostridiales genomosp. BVAB3 str. UPII9-5.</title>
        <authorList>
            <person name="Madupu R."/>
            <person name="Durkin A.S."/>
            <person name="Torralba M."/>
            <person name="Methe B."/>
            <person name="Sutton G.G."/>
            <person name="Strausberg R.L."/>
            <person name="Nelson K.E."/>
        </authorList>
    </citation>
    <scope>NUCLEOTIDE SEQUENCE [LARGE SCALE GENOMIC DNA]</scope>
    <source>
        <strain evidence="2">UPII9-5</strain>
    </source>
</reference>
<gene>
    <name evidence="1" type="ordered locus">HMPREF0868_0423</name>
</gene>
<organism evidence="1 2">
    <name type="scientific">Mageeibacillus indolicus (strain UPII9-5)</name>
    <name type="common">Clostridiales genomosp. BVAB3 (strain UPII9-5)</name>
    <dbReference type="NCBI Taxonomy" id="699246"/>
    <lineage>
        <taxon>Bacteria</taxon>
        <taxon>Bacillati</taxon>
        <taxon>Bacillota</taxon>
        <taxon>Clostridia</taxon>
        <taxon>Eubacteriales</taxon>
        <taxon>Oscillospiraceae</taxon>
        <taxon>Mageeibacillus</taxon>
    </lineage>
</organism>
<dbReference type="KEGG" id="clo:HMPREF0868_0423"/>
<evidence type="ECO:0000313" key="2">
    <source>
        <dbReference type="Proteomes" id="UP000008234"/>
    </source>
</evidence>
<evidence type="ECO:0008006" key="3">
    <source>
        <dbReference type="Google" id="ProtNLM"/>
    </source>
</evidence>
<dbReference type="RefSeq" id="WP_012993858.1">
    <property type="nucleotide sequence ID" value="NC_013895.2"/>
</dbReference>
<dbReference type="Proteomes" id="UP000008234">
    <property type="component" value="Chromosome"/>
</dbReference>
<dbReference type="AlphaFoldDB" id="D3R0Q2"/>
<dbReference type="EMBL" id="CP001850">
    <property type="protein sequence ID" value="ADC91420.1"/>
    <property type="molecule type" value="Genomic_DNA"/>
</dbReference>
<dbReference type="HOGENOM" id="CLU_3185523_0_0_9"/>
<evidence type="ECO:0000313" key="1">
    <source>
        <dbReference type="EMBL" id="ADC91420.1"/>
    </source>
</evidence>
<sequence length="46" mass="5615">MNIKEININDINDINKVIDLYIKYYNKIEKSCWTEKTAFKRIHQVL</sequence>
<dbReference type="OrthoDB" id="9775804at2"/>
<proteinExistence type="predicted"/>